<reference evidence="2" key="1">
    <citation type="submission" date="2018-02" db="EMBL/GenBank/DDBJ databases">
        <title>Rhizophora mucronata_Transcriptome.</title>
        <authorList>
            <person name="Meera S.P."/>
            <person name="Sreeshan A."/>
            <person name="Augustine A."/>
        </authorList>
    </citation>
    <scope>NUCLEOTIDE SEQUENCE</scope>
    <source>
        <tissue evidence="2">Leaf</tissue>
    </source>
</reference>
<dbReference type="EMBL" id="GGEC01024533">
    <property type="protein sequence ID" value="MBX05017.1"/>
    <property type="molecule type" value="Transcribed_RNA"/>
</dbReference>
<proteinExistence type="predicted"/>
<keyword evidence="1" id="KW-0812">Transmembrane</keyword>
<accession>A0A2P2KH44</accession>
<feature type="transmembrane region" description="Helical" evidence="1">
    <location>
        <begin position="24"/>
        <end position="43"/>
    </location>
</feature>
<sequence>MLSCLKDSVAIIRSLQIFFQCNQLVYLIILIFMQILATLITIFKMII</sequence>
<keyword evidence="1" id="KW-1133">Transmembrane helix</keyword>
<name>A0A2P2KH44_RHIMU</name>
<evidence type="ECO:0000256" key="1">
    <source>
        <dbReference type="SAM" id="Phobius"/>
    </source>
</evidence>
<organism evidence="2">
    <name type="scientific">Rhizophora mucronata</name>
    <name type="common">Asiatic mangrove</name>
    <dbReference type="NCBI Taxonomy" id="61149"/>
    <lineage>
        <taxon>Eukaryota</taxon>
        <taxon>Viridiplantae</taxon>
        <taxon>Streptophyta</taxon>
        <taxon>Embryophyta</taxon>
        <taxon>Tracheophyta</taxon>
        <taxon>Spermatophyta</taxon>
        <taxon>Magnoliopsida</taxon>
        <taxon>eudicotyledons</taxon>
        <taxon>Gunneridae</taxon>
        <taxon>Pentapetalae</taxon>
        <taxon>rosids</taxon>
        <taxon>fabids</taxon>
        <taxon>Malpighiales</taxon>
        <taxon>Rhizophoraceae</taxon>
        <taxon>Rhizophora</taxon>
    </lineage>
</organism>
<dbReference type="AlphaFoldDB" id="A0A2P2KH44"/>
<evidence type="ECO:0000313" key="2">
    <source>
        <dbReference type="EMBL" id="MBX05017.1"/>
    </source>
</evidence>
<protein>
    <submittedName>
        <fullName evidence="2">Uncharacterized protein</fullName>
    </submittedName>
</protein>
<keyword evidence="1" id="KW-0472">Membrane</keyword>